<evidence type="ECO:0000313" key="3">
    <source>
        <dbReference type="Proteomes" id="UP001571476"/>
    </source>
</evidence>
<keyword evidence="3" id="KW-1185">Reference proteome</keyword>
<reference evidence="2 3" key="1">
    <citation type="submission" date="2024-08" db="EMBL/GenBank/DDBJ databases">
        <title>Genome sequence of Streptomyces aureus CACIA-1.46HGO.</title>
        <authorList>
            <person name="Evangelista-Martinez Z."/>
        </authorList>
    </citation>
    <scope>NUCLEOTIDE SEQUENCE [LARGE SCALE GENOMIC DNA]</scope>
    <source>
        <strain evidence="2 3">CACIA-1.46HGO</strain>
    </source>
</reference>
<organism evidence="2 3">
    <name type="scientific">Streptomyces aureus</name>
    <dbReference type="NCBI Taxonomy" id="193461"/>
    <lineage>
        <taxon>Bacteria</taxon>
        <taxon>Bacillati</taxon>
        <taxon>Actinomycetota</taxon>
        <taxon>Actinomycetes</taxon>
        <taxon>Kitasatosporales</taxon>
        <taxon>Streptomycetaceae</taxon>
        <taxon>Streptomyces</taxon>
    </lineage>
</organism>
<dbReference type="RefSeq" id="WP_372563702.1">
    <property type="nucleotide sequence ID" value="NZ_JBGOSP010000010.1"/>
</dbReference>
<comment type="caution">
    <text evidence="2">The sequence shown here is derived from an EMBL/GenBank/DDBJ whole genome shotgun (WGS) entry which is preliminary data.</text>
</comment>
<name>A0ABV4SL34_9ACTN</name>
<evidence type="ECO:0008006" key="4">
    <source>
        <dbReference type="Google" id="ProtNLM"/>
    </source>
</evidence>
<gene>
    <name evidence="2" type="ORF">ACEG43_20920</name>
</gene>
<feature type="compositionally biased region" description="Acidic residues" evidence="1">
    <location>
        <begin position="839"/>
        <end position="849"/>
    </location>
</feature>
<dbReference type="InterPro" id="IPR011990">
    <property type="entry name" value="TPR-like_helical_dom_sf"/>
</dbReference>
<evidence type="ECO:0000313" key="2">
    <source>
        <dbReference type="EMBL" id="MFA3838607.1"/>
    </source>
</evidence>
<dbReference type="Proteomes" id="UP001571476">
    <property type="component" value="Unassembled WGS sequence"/>
</dbReference>
<proteinExistence type="predicted"/>
<evidence type="ECO:0000256" key="1">
    <source>
        <dbReference type="SAM" id="MobiDB-lite"/>
    </source>
</evidence>
<dbReference type="EMBL" id="JBGOSP010000010">
    <property type="protein sequence ID" value="MFA3838607.1"/>
    <property type="molecule type" value="Genomic_DNA"/>
</dbReference>
<feature type="region of interest" description="Disordered" evidence="1">
    <location>
        <begin position="818"/>
        <end position="861"/>
    </location>
</feature>
<sequence>MEPQRSLRKGLSRRGRLENAWASALADADPRAGLVSLRAVLAGIEEYQDRTADLWPSFQRSFLGPRFLPLVEIADLDRLAQVGERMAAEGRIGLHQSWVPLADAAVARSDAGDRDFAVSLYTRLYRSAFVHEESRSIAATALARLGADQDDQLAIYVDIFRRYATVPPEVHQAVGRLLGAGFADETGRVERAFAFATQLSAAGLRLAGLDRTLGLGALLLHRETADAADHFTRACSADPTDGEALRGLIAARLHSGAYAEALTAVRGREAALTPRGAELTDLCRMLEWLELEPGRDGPPGPASPAPLTAVRLATIGDGGDSRPWGRYAQGRAQLLEGNADLAAKNLVLVADAFPDRSDLGYHAAWAQLLCGEHEAAGRRCRALLTDGDARAWPLGCLLADADPDHRATDGERTVMKGAAHAFTAVVTARLRLAEGQEPGVDLAWDPLGAEGATVPELLEALRTLLGVEVAGGRRNAVGHLTALSLFGRLPLPEQLLWRALSALPEDRDRAHSLLEQARGQGLDRATLVLAVTELNAGHPERAADLLDGVRGPKAEIVRARAELALGRTADAGRRLDRLPTPRARYESGVLALREAAALWAGGEADRAVQRAGWAAARLIDAQVTGPGALPPVPADAGRLARAARLLAERAARPADSTGAAPWRTVRHHPRTAWLLGLGQLLVEPRGAEPVLVEALVGWAGEADGPTAADVGDARAVEVLARALGRACLLGEEPAVRNELAEALGVLAEAWPLPAVAREARRAASLAGPHDERAKDADADADAAAEVRDDPLLALPLAAAALKAGDRADAVRLLRAVGDVPDGGAEGREGDVQDGGAEGPEGDVQDEGAEGAEGADGAGGAEEVRRAAAQVVAFLARALEGKPPAELPSVGGNPALPAPLLVVQAAGHLPAQRAKAAEALTLALRDHDLTGLVDVAATLPALCARVARARRRDGRAQALAEVVRRLADRLTEDSPEADGLVPFDAVTLARCAAAVGDHEVADRLWRHALNADADADTAAAEYGKYLCHRAVAAKADGDPARALELLGRAAGHLPGEHPAHRHRADLERNDRSDALLSHLFPDAAQTWERPGRLPAVEAAMAEHPVWQALAADRAGAIERELTRFFAHRAARNDIPVLHSMAVVYREEALAKLTRTGAADEDLVTATVLWVLLLCHPGFWEAFADRSRSDGAGVPGADAATGPDGEYLRTSLTEELLTLHRGHGARALAEHREDQARLHLNCLTALRQGTHVTRTLLAEGPLAGVLPGVDEDLFAAVSDRAGALLDDWSTDLVRAAEKRIDDPERVRALPDGIDKDYEEGISSLANAVDHGFAPSNVLCTVVAWHNEWQNCLYQMGDRDHMRTVVTKAVRYAELLAQGAVKGRPHLRENQLLAAHYVDRGLLDRDTGKAIAYFELGKEWNPANTNASQLLDQYRQDALFSAALEHIKARRYPKALAELDRVPRTDATKKTLDRLRTSTLINHGYVLLDAERLDEAERSVRDAERIAAAGDDPKMREEAAKALRAVATGMNNRAVAMSNAALSNLERSVRIGPNAVEGELQAAVSLLRRAERIAPEAATRDNITRIEDLLRRLRP</sequence>
<protein>
    <recommendedName>
        <fullName evidence="4">Tetratricopeptide repeat protein</fullName>
    </recommendedName>
</protein>
<accession>A0ABV4SL34</accession>
<dbReference type="SUPFAM" id="SSF48452">
    <property type="entry name" value="TPR-like"/>
    <property type="match status" value="2"/>
</dbReference>
<dbReference type="Gene3D" id="1.25.40.10">
    <property type="entry name" value="Tetratricopeptide repeat domain"/>
    <property type="match status" value="2"/>
</dbReference>